<dbReference type="NCBIfam" id="NF007890">
    <property type="entry name" value="PRK10593.1"/>
    <property type="match status" value="1"/>
</dbReference>
<evidence type="ECO:0000313" key="3">
    <source>
        <dbReference type="Proteomes" id="UP000254079"/>
    </source>
</evidence>
<dbReference type="AlphaFoldDB" id="A0A376UC83"/>
<feature type="domain" description="Aminoglycoside phosphotransferase" evidence="1">
    <location>
        <begin position="64"/>
        <end position="244"/>
    </location>
</feature>
<evidence type="ECO:0000259" key="1">
    <source>
        <dbReference type="Pfam" id="PF01636"/>
    </source>
</evidence>
<protein>
    <recommendedName>
        <fullName evidence="1">Aminoglycoside phosphotransferase domain-containing protein</fullName>
    </recommendedName>
</protein>
<dbReference type="SUPFAM" id="SSF56112">
    <property type="entry name" value="Protein kinase-like (PK-like)"/>
    <property type="match status" value="1"/>
</dbReference>
<dbReference type="Proteomes" id="UP000254079">
    <property type="component" value="Unassembled WGS sequence"/>
</dbReference>
<dbReference type="EMBL" id="UGCP01000002">
    <property type="protein sequence ID" value="STI87084.1"/>
    <property type="molecule type" value="Genomic_DNA"/>
</dbReference>
<organism evidence="2 3">
    <name type="scientific">Escherichia coli</name>
    <dbReference type="NCBI Taxonomy" id="562"/>
    <lineage>
        <taxon>Bacteria</taxon>
        <taxon>Pseudomonadati</taxon>
        <taxon>Pseudomonadota</taxon>
        <taxon>Gammaproteobacteria</taxon>
        <taxon>Enterobacterales</taxon>
        <taxon>Enterobacteriaceae</taxon>
        <taxon>Escherichia</taxon>
    </lineage>
</organism>
<reference evidence="2 3" key="1">
    <citation type="submission" date="2018-06" db="EMBL/GenBank/DDBJ databases">
        <authorList>
            <consortium name="Pathogen Informatics"/>
            <person name="Doyle S."/>
        </authorList>
    </citation>
    <scope>NUCLEOTIDE SEQUENCE [LARGE SCALE GENOMIC DNA]</scope>
    <source>
        <strain evidence="2 3">NCTC8622</strain>
    </source>
</reference>
<evidence type="ECO:0000313" key="2">
    <source>
        <dbReference type="EMBL" id="STI87084.1"/>
    </source>
</evidence>
<dbReference type="InterPro" id="IPR002575">
    <property type="entry name" value="Aminoglycoside_PTrfase"/>
</dbReference>
<dbReference type="Pfam" id="PF01636">
    <property type="entry name" value="APH"/>
    <property type="match status" value="1"/>
</dbReference>
<accession>A0A376UC83</accession>
<sequence>MEQLRAELSHLLGEKLSRIECVNEKADTALWALYDSQGNPMPLMARSFSTPGKARQLAWKTTMLARSGTVRMPTIYGVMTHEEHPGPDVLLLERMRGVSVEAPARTPERWEQLKDQIVEALLAWHRQDSRGCVGAVDNTQENFWPSWYLQHVEVLWTTLNQFNNTGLTMQDKRILFRTRECLPALFEGFNDNCVLIHGNFCLRSMLKDSRSDQLLAMVGPGLMLWAPREYELFRLMDNSLAEDLLWSYLQRAPVAESFIWRRWFVCVYGMKLRNWLIPDDLVGATSIWHQNHSCRGSPDGPFSHCQMRPSVS</sequence>
<gene>
    <name evidence="2" type="ORF">NCTC8622_06234</name>
</gene>
<proteinExistence type="predicted"/>
<dbReference type="InterPro" id="IPR011009">
    <property type="entry name" value="Kinase-like_dom_sf"/>
</dbReference>
<name>A0A376UC83_ECOLX</name>